<dbReference type="InterPro" id="IPR052523">
    <property type="entry name" value="Trichothecene_AcTrans"/>
</dbReference>
<gene>
    <name evidence="2" type="ORF">CBER1_09095</name>
</gene>
<evidence type="ECO:0000313" key="2">
    <source>
        <dbReference type="EMBL" id="PPJ56181.1"/>
    </source>
</evidence>
<protein>
    <recommendedName>
        <fullName evidence="1">N-acetyltransferase domain-containing protein</fullName>
    </recommendedName>
</protein>
<dbReference type="Gene3D" id="3.40.630.30">
    <property type="match status" value="1"/>
</dbReference>
<organism evidence="2 3">
    <name type="scientific">Cercospora berteroae</name>
    <dbReference type="NCBI Taxonomy" id="357750"/>
    <lineage>
        <taxon>Eukaryota</taxon>
        <taxon>Fungi</taxon>
        <taxon>Dikarya</taxon>
        <taxon>Ascomycota</taxon>
        <taxon>Pezizomycotina</taxon>
        <taxon>Dothideomycetes</taxon>
        <taxon>Dothideomycetidae</taxon>
        <taxon>Mycosphaerellales</taxon>
        <taxon>Mycosphaerellaceae</taxon>
        <taxon>Cercospora</taxon>
    </lineage>
</organism>
<name>A0A2S6C8X2_9PEZI</name>
<sequence length="252" mass="28240">MPTRPATYSDLLPASKCLARAFKDEPLFGQYIHPHRDQYPEDMYLHFLHKLRNVWASQDPDQYLLVSYSTTSSEQHPNSPSQEAITGIAHWTRMREHQPQDTLFQTLSKSAMSTYNYLEYFLYPNRAQEPSRANIMSEFPPFSAHFWTGSRAEVYDLTLLGVDPSASGQGHGQQLAAWGFEKAKAEGVGCSVVGADGTEKFYRKCGFDVVAGGVSDAGVEKNPLVREGIKGGLVMFWDNGRSLEGVQDYQES</sequence>
<dbReference type="Proteomes" id="UP000237631">
    <property type="component" value="Unassembled WGS sequence"/>
</dbReference>
<keyword evidence="3" id="KW-1185">Reference proteome</keyword>
<dbReference type="PANTHER" id="PTHR42791">
    <property type="entry name" value="GNAT FAMILY ACETYLTRANSFERASE"/>
    <property type="match status" value="1"/>
</dbReference>
<dbReference type="Pfam" id="PF00583">
    <property type="entry name" value="Acetyltransf_1"/>
    <property type="match status" value="1"/>
</dbReference>
<dbReference type="STRING" id="357750.A0A2S6C8X2"/>
<comment type="caution">
    <text evidence="2">The sequence shown here is derived from an EMBL/GenBank/DDBJ whole genome shotgun (WGS) entry which is preliminary data.</text>
</comment>
<evidence type="ECO:0000313" key="3">
    <source>
        <dbReference type="Proteomes" id="UP000237631"/>
    </source>
</evidence>
<feature type="domain" description="N-acetyltransferase" evidence="1">
    <location>
        <begin position="152"/>
        <end position="207"/>
    </location>
</feature>
<dbReference type="GO" id="GO:0016747">
    <property type="term" value="F:acyltransferase activity, transferring groups other than amino-acyl groups"/>
    <property type="evidence" value="ECO:0007669"/>
    <property type="project" value="InterPro"/>
</dbReference>
<dbReference type="CDD" id="cd04301">
    <property type="entry name" value="NAT_SF"/>
    <property type="match status" value="1"/>
</dbReference>
<evidence type="ECO:0000259" key="1">
    <source>
        <dbReference type="Pfam" id="PF00583"/>
    </source>
</evidence>
<dbReference type="OrthoDB" id="2115692at2759"/>
<reference evidence="3" key="1">
    <citation type="journal article" date="2017" name="bioRxiv">
        <title>Conservation of a gene cluster reveals novel cercosporin biosynthetic mechanisms and extends production to the genus Colletotrichum.</title>
        <authorList>
            <person name="de Jonge R."/>
            <person name="Ebert M.K."/>
            <person name="Huitt-Roehl C.R."/>
            <person name="Pal P."/>
            <person name="Suttle J.C."/>
            <person name="Spanner R.E."/>
            <person name="Neubauer J.D."/>
            <person name="Jurick W.M.II."/>
            <person name="Stott K.A."/>
            <person name="Secor G.A."/>
            <person name="Thomma B.P.H.J."/>
            <person name="Van de Peer Y."/>
            <person name="Townsend C.A."/>
            <person name="Bolton M.D."/>
        </authorList>
    </citation>
    <scope>NUCLEOTIDE SEQUENCE [LARGE SCALE GENOMIC DNA]</scope>
    <source>
        <strain evidence="3">CBS538.71</strain>
    </source>
</reference>
<accession>A0A2S6C8X2</accession>
<dbReference type="EMBL" id="PNEN01000524">
    <property type="protein sequence ID" value="PPJ56181.1"/>
    <property type="molecule type" value="Genomic_DNA"/>
</dbReference>
<dbReference type="SUPFAM" id="SSF55729">
    <property type="entry name" value="Acyl-CoA N-acyltransferases (Nat)"/>
    <property type="match status" value="1"/>
</dbReference>
<dbReference type="PANTHER" id="PTHR42791:SF16">
    <property type="entry name" value="N-ACETYLTRANSFERASE DOMAIN-CONTAINING PROTEIN"/>
    <property type="match status" value="1"/>
</dbReference>
<dbReference type="InterPro" id="IPR016181">
    <property type="entry name" value="Acyl_CoA_acyltransferase"/>
</dbReference>
<dbReference type="AlphaFoldDB" id="A0A2S6C8X2"/>
<dbReference type="InterPro" id="IPR000182">
    <property type="entry name" value="GNAT_dom"/>
</dbReference>
<proteinExistence type="predicted"/>